<dbReference type="Proteomes" id="UP001320170">
    <property type="component" value="Unassembled WGS sequence"/>
</dbReference>
<feature type="repeat" description="ANK" evidence="3">
    <location>
        <begin position="336"/>
        <end position="368"/>
    </location>
</feature>
<keyword evidence="1" id="KW-0677">Repeat</keyword>
<evidence type="ECO:0000313" key="5">
    <source>
        <dbReference type="EMBL" id="MCE3530964.1"/>
    </source>
</evidence>
<dbReference type="InterPro" id="IPR036770">
    <property type="entry name" value="Ankyrin_rpt-contain_sf"/>
</dbReference>
<feature type="repeat" description="ANK" evidence="3">
    <location>
        <begin position="435"/>
        <end position="467"/>
    </location>
</feature>
<evidence type="ECO:0000256" key="3">
    <source>
        <dbReference type="PROSITE-ProRule" id="PRU00023"/>
    </source>
</evidence>
<dbReference type="RefSeq" id="WP_232890191.1">
    <property type="nucleotide sequence ID" value="NZ_JAJSPM010000001.1"/>
</dbReference>
<dbReference type="Pfam" id="PF12796">
    <property type="entry name" value="Ank_2"/>
    <property type="match status" value="2"/>
</dbReference>
<dbReference type="EMBL" id="JAJTND010000001">
    <property type="protein sequence ID" value="MCE3530964.1"/>
    <property type="molecule type" value="Genomic_DNA"/>
</dbReference>
<accession>A0ABS8WZH0</accession>
<dbReference type="SUPFAM" id="SSF48403">
    <property type="entry name" value="Ankyrin repeat"/>
    <property type="match status" value="1"/>
</dbReference>
<dbReference type="PROSITE" id="PS50088">
    <property type="entry name" value="ANK_REPEAT"/>
    <property type="match status" value="6"/>
</dbReference>
<name>A0ABS8WZH0_9GAMM</name>
<proteinExistence type="predicted"/>
<feature type="repeat" description="ANK" evidence="3">
    <location>
        <begin position="303"/>
        <end position="335"/>
    </location>
</feature>
<evidence type="ECO:0000256" key="1">
    <source>
        <dbReference type="ARBA" id="ARBA00022737"/>
    </source>
</evidence>
<dbReference type="PANTHER" id="PTHR24171">
    <property type="entry name" value="ANKYRIN REPEAT DOMAIN-CONTAINING PROTEIN 39-RELATED"/>
    <property type="match status" value="1"/>
</dbReference>
<organism evidence="5 6">
    <name type="scientific">Legionella resiliens</name>
    <dbReference type="NCBI Taxonomy" id="2905958"/>
    <lineage>
        <taxon>Bacteria</taxon>
        <taxon>Pseudomonadati</taxon>
        <taxon>Pseudomonadota</taxon>
        <taxon>Gammaproteobacteria</taxon>
        <taxon>Legionellales</taxon>
        <taxon>Legionellaceae</taxon>
        <taxon>Legionella</taxon>
    </lineage>
</organism>
<feature type="region of interest" description="Disordered" evidence="4">
    <location>
        <begin position="600"/>
        <end position="633"/>
    </location>
</feature>
<dbReference type="Gene3D" id="1.25.40.20">
    <property type="entry name" value="Ankyrin repeat-containing domain"/>
    <property type="match status" value="1"/>
</dbReference>
<dbReference type="SMART" id="SM00248">
    <property type="entry name" value="ANK"/>
    <property type="match status" value="6"/>
</dbReference>
<keyword evidence="6" id="KW-1185">Reference proteome</keyword>
<evidence type="ECO:0000256" key="2">
    <source>
        <dbReference type="ARBA" id="ARBA00023043"/>
    </source>
</evidence>
<keyword evidence="2 3" id="KW-0040">ANK repeat</keyword>
<comment type="caution">
    <text evidence="5">The sequence shown here is derived from an EMBL/GenBank/DDBJ whole genome shotgun (WGS) entry which is preliminary data.</text>
</comment>
<dbReference type="PROSITE" id="PS50297">
    <property type="entry name" value="ANK_REP_REGION"/>
    <property type="match status" value="6"/>
</dbReference>
<feature type="repeat" description="ANK" evidence="3">
    <location>
        <begin position="273"/>
        <end position="305"/>
    </location>
</feature>
<gene>
    <name evidence="5" type="ORF">LXO92_01060</name>
</gene>
<feature type="compositionally biased region" description="Basic and acidic residues" evidence="4">
    <location>
        <begin position="608"/>
        <end position="624"/>
    </location>
</feature>
<dbReference type="InterPro" id="IPR002110">
    <property type="entry name" value="Ankyrin_rpt"/>
</dbReference>
<reference evidence="5 6" key="1">
    <citation type="journal article" date="2024" name="Pathogens">
        <title>Characterization of a Novel Species of Legionella Isolated from a Healthcare Facility: Legionella resiliens sp. nov.</title>
        <authorList>
            <person name="Cristino S."/>
            <person name="Pascale M.R."/>
            <person name="Marino F."/>
            <person name="Derelitto C."/>
            <person name="Salaris S."/>
            <person name="Orsini M."/>
            <person name="Squarzoni S."/>
            <person name="Grottola A."/>
            <person name="Girolamini L."/>
        </authorList>
    </citation>
    <scope>NUCLEOTIDE SEQUENCE [LARGE SCALE GENOMIC DNA]</scope>
    <source>
        <strain evidence="5 6">8cVS16</strain>
    </source>
</reference>
<evidence type="ECO:0000256" key="4">
    <source>
        <dbReference type="SAM" id="MobiDB-lite"/>
    </source>
</evidence>
<sequence length="633" mass="72009">MKMRLEIIPAMQILEYPANEEGVCFGIENMAIQAAVRGKFDQFQKRMEFIHSYEDDMSFSNDVDLAETVRLKKHEISKKFWKWEWNTLNENEKQLEANKADMLCSIRPFFDGIESYMQGYLYPELFEVNQAPKKQDALISSQLVAENSKEMEPFDKIMVAHDKTSLTEYLNRLCSLKNNSIEGMAIGLNAYQHGMALVRNKGQWALVNHDEIISFENNEACAQAIIERLSANNNAVFSMTFHPGLFTKPKEIKELNRVEENKLLEMNKLTDSKGVNILSLATAREDLNLITYLLENGADVNGDGESPLFVAARLGNDTLAELFLKKKADPDSANKESETPLLKAVKRGDNRMVELLLSYYADINKSNKDEESPLLIAVSNGNHSLAEMLLKNGALLELEDQTNTPILKAIENADVKMVKLLVQYGVDINQPSSIFNTTPLEKAVENKNLEMVQLLISLGADPYIKNISSDDGKVNALDLLFSNYTMNNMIIMEDRILYELMPEDETERRNILNQIAERFSEMNHDMEFVNKEDCVNYFLKRISMAEEFETKLKSKLVDEVLNEIGDVDIVINSVEPSLDPVQAKNRAPETDKINCQTLRQTLTSFRESQNRDKNSDEDIDRSSDEDGESVHLS</sequence>
<evidence type="ECO:0000313" key="6">
    <source>
        <dbReference type="Proteomes" id="UP001320170"/>
    </source>
</evidence>
<feature type="repeat" description="ANK" evidence="3">
    <location>
        <begin position="401"/>
        <end position="433"/>
    </location>
</feature>
<protein>
    <submittedName>
        <fullName evidence="5">Ankyrin repeat domain-containing protein</fullName>
    </submittedName>
</protein>
<feature type="repeat" description="ANK" evidence="3">
    <location>
        <begin position="369"/>
        <end position="401"/>
    </location>
</feature>